<name>A0A814VBF6_9BILA</name>
<dbReference type="Proteomes" id="UP000681967">
    <property type="component" value="Unassembled WGS sequence"/>
</dbReference>
<dbReference type="AlphaFoldDB" id="A0A814VBF6"/>
<dbReference type="Proteomes" id="UP000663855">
    <property type="component" value="Unassembled WGS sequence"/>
</dbReference>
<evidence type="ECO:0000313" key="2">
    <source>
        <dbReference type="EMBL" id="CAF3875249.1"/>
    </source>
</evidence>
<accession>A0A814VBF6</accession>
<sequence length="111" mass="10711">MCSVGVNTEKLTTEYTDGILSGALTTPTLSSGAPTFADGVFSGAPSTLSPVVLSVFGVSHTDNSVVGAPLTTPSVLVGAPLDSVGVVGAPLDSVGVVGAPLKTPSAKVGGQ</sequence>
<protein>
    <submittedName>
        <fullName evidence="1">Uncharacterized protein</fullName>
    </submittedName>
</protein>
<evidence type="ECO:0000313" key="1">
    <source>
        <dbReference type="EMBL" id="CAF1188285.1"/>
    </source>
</evidence>
<dbReference type="EMBL" id="CAJOBH010001818">
    <property type="protein sequence ID" value="CAF3875249.1"/>
    <property type="molecule type" value="Genomic_DNA"/>
</dbReference>
<comment type="caution">
    <text evidence="1">The sequence shown here is derived from an EMBL/GenBank/DDBJ whole genome shotgun (WGS) entry which is preliminary data.</text>
</comment>
<gene>
    <name evidence="2" type="ORF">BYL167_LOCUS7143</name>
    <name evidence="1" type="ORF">CJN711_LOCUS11371</name>
</gene>
<evidence type="ECO:0000313" key="3">
    <source>
        <dbReference type="Proteomes" id="UP000663855"/>
    </source>
</evidence>
<proteinExistence type="predicted"/>
<reference evidence="1" key="1">
    <citation type="submission" date="2021-02" db="EMBL/GenBank/DDBJ databases">
        <authorList>
            <person name="Nowell W R."/>
        </authorList>
    </citation>
    <scope>NUCLEOTIDE SEQUENCE</scope>
</reference>
<dbReference type="EMBL" id="CAJNOV010004834">
    <property type="protein sequence ID" value="CAF1188285.1"/>
    <property type="molecule type" value="Genomic_DNA"/>
</dbReference>
<organism evidence="1 3">
    <name type="scientific">Rotaria magnacalcarata</name>
    <dbReference type="NCBI Taxonomy" id="392030"/>
    <lineage>
        <taxon>Eukaryota</taxon>
        <taxon>Metazoa</taxon>
        <taxon>Spiralia</taxon>
        <taxon>Gnathifera</taxon>
        <taxon>Rotifera</taxon>
        <taxon>Eurotatoria</taxon>
        <taxon>Bdelloidea</taxon>
        <taxon>Philodinida</taxon>
        <taxon>Philodinidae</taxon>
        <taxon>Rotaria</taxon>
    </lineage>
</organism>